<keyword evidence="1" id="KW-0732">Signal</keyword>
<feature type="signal peptide" evidence="1">
    <location>
        <begin position="1"/>
        <end position="19"/>
    </location>
</feature>
<accession>A0AAJ0DK38</accession>
<evidence type="ECO:0000313" key="2">
    <source>
        <dbReference type="EMBL" id="KAK3055633.1"/>
    </source>
</evidence>
<sequence>MHSFSIIAVLATAAVVTMAAPNATTAGGFKNYTNGNTCGNRHKKACCNGAEGVAVIGAKCSLLNSVGGVCNGGNVQCCKVDETGALSLLNLCVPIQL</sequence>
<dbReference type="AlphaFoldDB" id="A0AAJ0DK38"/>
<organism evidence="2 3">
    <name type="scientific">Extremus antarcticus</name>
    <dbReference type="NCBI Taxonomy" id="702011"/>
    <lineage>
        <taxon>Eukaryota</taxon>
        <taxon>Fungi</taxon>
        <taxon>Dikarya</taxon>
        <taxon>Ascomycota</taxon>
        <taxon>Pezizomycotina</taxon>
        <taxon>Dothideomycetes</taxon>
        <taxon>Dothideomycetidae</taxon>
        <taxon>Mycosphaerellales</taxon>
        <taxon>Extremaceae</taxon>
        <taxon>Extremus</taxon>
    </lineage>
</organism>
<evidence type="ECO:0008006" key="4">
    <source>
        <dbReference type="Google" id="ProtNLM"/>
    </source>
</evidence>
<keyword evidence="3" id="KW-1185">Reference proteome</keyword>
<proteinExistence type="predicted"/>
<gene>
    <name evidence="2" type="ORF">LTR09_003554</name>
</gene>
<reference evidence="2" key="1">
    <citation type="submission" date="2023-04" db="EMBL/GenBank/DDBJ databases">
        <title>Black Yeasts Isolated from many extreme environments.</title>
        <authorList>
            <person name="Coleine C."/>
            <person name="Stajich J.E."/>
            <person name="Selbmann L."/>
        </authorList>
    </citation>
    <scope>NUCLEOTIDE SEQUENCE</scope>
    <source>
        <strain evidence="2">CCFEE 5312</strain>
    </source>
</reference>
<comment type="caution">
    <text evidence="2">The sequence shown here is derived from an EMBL/GenBank/DDBJ whole genome shotgun (WGS) entry which is preliminary data.</text>
</comment>
<feature type="chain" id="PRO_5042472954" description="Hydrophobin" evidence="1">
    <location>
        <begin position="20"/>
        <end position="97"/>
    </location>
</feature>
<evidence type="ECO:0000313" key="3">
    <source>
        <dbReference type="Proteomes" id="UP001271007"/>
    </source>
</evidence>
<protein>
    <recommendedName>
        <fullName evidence="4">Hydrophobin</fullName>
    </recommendedName>
</protein>
<name>A0AAJ0DK38_9PEZI</name>
<dbReference type="Proteomes" id="UP001271007">
    <property type="component" value="Unassembled WGS sequence"/>
</dbReference>
<dbReference type="EMBL" id="JAWDJX010000008">
    <property type="protein sequence ID" value="KAK3055633.1"/>
    <property type="molecule type" value="Genomic_DNA"/>
</dbReference>
<evidence type="ECO:0000256" key="1">
    <source>
        <dbReference type="SAM" id="SignalP"/>
    </source>
</evidence>